<dbReference type="GO" id="GO:0070897">
    <property type="term" value="P:transcription preinitiation complex assembly"/>
    <property type="evidence" value="ECO:0007669"/>
    <property type="project" value="InterPro"/>
</dbReference>
<dbReference type="GO" id="GO:0006367">
    <property type="term" value="P:transcription initiation at RNA polymerase II promoter"/>
    <property type="evidence" value="ECO:0007669"/>
    <property type="project" value="TreeGrafter"/>
</dbReference>
<dbReference type="InterPro" id="IPR023486">
    <property type="entry name" value="TFIIB_CS"/>
</dbReference>
<evidence type="ECO:0000256" key="4">
    <source>
        <dbReference type="ARBA" id="ARBA00023015"/>
    </source>
</evidence>
<dbReference type="SUPFAM" id="SSF47954">
    <property type="entry name" value="Cyclin-like"/>
    <property type="match status" value="2"/>
</dbReference>
<evidence type="ECO:0000256" key="5">
    <source>
        <dbReference type="ARBA" id="ARBA00023163"/>
    </source>
</evidence>
<evidence type="ECO:0000313" key="8">
    <source>
        <dbReference type="EMBL" id="OMJ68458.1"/>
    </source>
</evidence>
<proteinExistence type="inferred from homology"/>
<dbReference type="GO" id="GO:0005634">
    <property type="term" value="C:nucleus"/>
    <property type="evidence" value="ECO:0007669"/>
    <property type="project" value="TreeGrafter"/>
</dbReference>
<keyword evidence="4" id="KW-0805">Transcription regulation</keyword>
<dbReference type="AlphaFoldDB" id="A0A1R2AVB7"/>
<dbReference type="SMART" id="SM00385">
    <property type="entry name" value="CYCLIN"/>
    <property type="match status" value="2"/>
</dbReference>
<evidence type="ECO:0000256" key="3">
    <source>
        <dbReference type="ARBA" id="ARBA00022737"/>
    </source>
</evidence>
<dbReference type="PRINTS" id="PR00685">
    <property type="entry name" value="TIFACTORIIB"/>
</dbReference>
<dbReference type="Proteomes" id="UP000187209">
    <property type="component" value="Unassembled WGS sequence"/>
</dbReference>
<dbReference type="CDD" id="cd20551">
    <property type="entry name" value="CYCLIN_TFIIB_rpt1"/>
    <property type="match status" value="1"/>
</dbReference>
<keyword evidence="3" id="KW-0677">Repeat</keyword>
<dbReference type="GO" id="GO:0017025">
    <property type="term" value="F:TBP-class protein binding"/>
    <property type="evidence" value="ECO:0007669"/>
    <property type="project" value="InterPro"/>
</dbReference>
<dbReference type="InterPro" id="IPR013137">
    <property type="entry name" value="Znf_TFIIB"/>
</dbReference>
<name>A0A1R2AVB7_9CILI</name>
<dbReference type="InterPro" id="IPR013150">
    <property type="entry name" value="TFIIB_cyclin"/>
</dbReference>
<dbReference type="PROSITE" id="PS00782">
    <property type="entry name" value="TFIIB"/>
    <property type="match status" value="1"/>
</dbReference>
<protein>
    <recommendedName>
        <fullName evidence="2">Transcription initiation factor IIB</fullName>
    </recommendedName>
    <alternativeName>
        <fullName evidence="6">General transcription factor TFIIB</fullName>
    </alternativeName>
</protein>
<comment type="caution">
    <text evidence="8">The sequence shown here is derived from an EMBL/GenBank/DDBJ whole genome shotgun (WGS) entry which is preliminary data.</text>
</comment>
<dbReference type="InterPro" id="IPR013763">
    <property type="entry name" value="Cyclin-like_dom"/>
</dbReference>
<dbReference type="GO" id="GO:0016251">
    <property type="term" value="F:RNA polymerase II general transcription initiation factor activity"/>
    <property type="evidence" value="ECO:0007669"/>
    <property type="project" value="TreeGrafter"/>
</dbReference>
<dbReference type="InterPro" id="IPR000812">
    <property type="entry name" value="TFIIB"/>
</dbReference>
<dbReference type="Pfam" id="PF08271">
    <property type="entry name" value="Zn_Ribbon_TF"/>
    <property type="match status" value="1"/>
</dbReference>
<dbReference type="GO" id="GO:0097550">
    <property type="term" value="C:transcription preinitiation complex"/>
    <property type="evidence" value="ECO:0007669"/>
    <property type="project" value="TreeGrafter"/>
</dbReference>
<evidence type="ECO:0000256" key="6">
    <source>
        <dbReference type="ARBA" id="ARBA00031706"/>
    </source>
</evidence>
<gene>
    <name evidence="8" type="ORF">SteCoe_34088</name>
</gene>
<dbReference type="InterPro" id="IPR036915">
    <property type="entry name" value="Cyclin-like_sf"/>
</dbReference>
<dbReference type="SUPFAM" id="SSF57783">
    <property type="entry name" value="Zinc beta-ribbon"/>
    <property type="match status" value="1"/>
</dbReference>
<dbReference type="PANTHER" id="PTHR11618">
    <property type="entry name" value="TRANSCRIPTION INITIATION FACTOR IIB-RELATED"/>
    <property type="match status" value="1"/>
</dbReference>
<accession>A0A1R2AVB7</accession>
<feature type="domain" description="Cyclin-like" evidence="7">
    <location>
        <begin position="200"/>
        <end position="281"/>
    </location>
</feature>
<feature type="domain" description="Cyclin-like" evidence="7">
    <location>
        <begin position="106"/>
        <end position="187"/>
    </location>
</feature>
<evidence type="ECO:0000313" key="9">
    <source>
        <dbReference type="Proteomes" id="UP000187209"/>
    </source>
</evidence>
<comment type="similarity">
    <text evidence="1">Belongs to the TFIIB family.</text>
</comment>
<dbReference type="Pfam" id="PF00382">
    <property type="entry name" value="TFIIB"/>
    <property type="match status" value="2"/>
</dbReference>
<dbReference type="Gene3D" id="1.10.472.170">
    <property type="match status" value="1"/>
</dbReference>
<dbReference type="OrthoDB" id="25790at2759"/>
<reference evidence="8 9" key="1">
    <citation type="submission" date="2016-11" db="EMBL/GenBank/DDBJ databases">
        <title>The macronuclear genome of Stentor coeruleus: a giant cell with tiny introns.</title>
        <authorList>
            <person name="Slabodnick M."/>
            <person name="Ruby J.G."/>
            <person name="Reiff S.B."/>
            <person name="Swart E.C."/>
            <person name="Gosai S."/>
            <person name="Prabakaran S."/>
            <person name="Witkowska E."/>
            <person name="Larue G.E."/>
            <person name="Fisher S."/>
            <person name="Freeman R.M."/>
            <person name="Gunawardena J."/>
            <person name="Chu W."/>
            <person name="Stover N.A."/>
            <person name="Gregory B.D."/>
            <person name="Nowacki M."/>
            <person name="Derisi J."/>
            <person name="Roy S.W."/>
            <person name="Marshall W.F."/>
            <person name="Sood P."/>
        </authorList>
    </citation>
    <scope>NUCLEOTIDE SEQUENCE [LARGE SCALE GENOMIC DNA]</scope>
    <source>
        <strain evidence="8">WM001</strain>
    </source>
</reference>
<keyword evidence="5" id="KW-0804">Transcription</keyword>
<dbReference type="Gene3D" id="1.10.472.10">
    <property type="entry name" value="Cyclin-like"/>
    <property type="match status" value="1"/>
</dbReference>
<evidence type="ECO:0000256" key="1">
    <source>
        <dbReference type="ARBA" id="ARBA00010857"/>
    </source>
</evidence>
<dbReference type="EMBL" id="MPUH01001328">
    <property type="protein sequence ID" value="OMJ68458.1"/>
    <property type="molecule type" value="Genomic_DNA"/>
</dbReference>
<organism evidence="8 9">
    <name type="scientific">Stentor coeruleus</name>
    <dbReference type="NCBI Taxonomy" id="5963"/>
    <lineage>
        <taxon>Eukaryota</taxon>
        <taxon>Sar</taxon>
        <taxon>Alveolata</taxon>
        <taxon>Ciliophora</taxon>
        <taxon>Postciliodesmatophora</taxon>
        <taxon>Heterotrichea</taxon>
        <taxon>Heterotrichida</taxon>
        <taxon>Stentoridae</taxon>
        <taxon>Stentor</taxon>
    </lineage>
</organism>
<evidence type="ECO:0000256" key="2">
    <source>
        <dbReference type="ARBA" id="ARBA00013932"/>
    </source>
</evidence>
<evidence type="ECO:0000259" key="7">
    <source>
        <dbReference type="SMART" id="SM00385"/>
    </source>
</evidence>
<keyword evidence="9" id="KW-1185">Reference proteome</keyword>
<sequence length="302" mass="33433">MLDFCKHCREQTLIIDQAEGSIVCHNCGEVEGIRIIDESSEWRNFAKESSSHGGDDPKRVGEANNNLLPDRGICTTISGVNDASLSRWNQRVMQGGQEKTLSRGFRSIEDLCNILSTGDVVKEEAQFLFKKVDDQKTLKGRGHNAIVSSCVFIACRKKSNPRSIREISMALNVEKREILKCYSSIKKILPLVHSNKSASEYAKRFASDLGLSEIEKKKSQIIAERAIEKGLVTGKSPLSVASAAVYIVAKLANKTKTYTEISNVSSMKEITIKSCYKSISSSIDNLLDEMPVGWSKDYLSAD</sequence>
<dbReference type="PANTHER" id="PTHR11618:SF13">
    <property type="entry name" value="TRANSCRIPTION INITIATION FACTOR IIB"/>
    <property type="match status" value="1"/>
</dbReference>